<evidence type="ECO:0000313" key="6">
    <source>
        <dbReference type="EMBL" id="AIJ24998.1"/>
    </source>
</evidence>
<sequence length="191" mass="21127">MTTTLPAGARERILETAYQLFSRRGIRAVGVDEVIARSQVAKATLYRHFPSKDDLVLAFLDRREQLWTVGLIERQARARGATPEGKLLAIFDVLDDWFRSPADFDACAFVNVLLEMGADHPLGQACIRHLDTLRGIVAGLAREAGLAEPEDLARSWHLLMKGAIVSAAEGDADAAVRAREMARDLLARHRK</sequence>
<dbReference type="PATRIC" id="fig|1068978.7.peg.5275"/>
<dbReference type="GO" id="GO:0003677">
    <property type="term" value="F:DNA binding"/>
    <property type="evidence" value="ECO:0007669"/>
    <property type="project" value="UniProtKB-UniRule"/>
</dbReference>
<keyword evidence="3" id="KW-0804">Transcription</keyword>
<name>A0A076MW18_AMYME</name>
<feature type="domain" description="HTH tetR-type" evidence="5">
    <location>
        <begin position="7"/>
        <end position="67"/>
    </location>
</feature>
<evidence type="ECO:0000313" key="7">
    <source>
        <dbReference type="Proteomes" id="UP000062973"/>
    </source>
</evidence>
<keyword evidence="7" id="KW-1185">Reference proteome</keyword>
<dbReference type="PRINTS" id="PR00455">
    <property type="entry name" value="HTHTETR"/>
</dbReference>
<dbReference type="HOGENOM" id="CLU_069356_23_2_11"/>
<dbReference type="InterPro" id="IPR001647">
    <property type="entry name" value="HTH_TetR"/>
</dbReference>
<dbReference type="KEGG" id="amq:AMETH_4906"/>
<organism evidence="6 7">
    <name type="scientific">Amycolatopsis methanolica 239</name>
    <dbReference type="NCBI Taxonomy" id="1068978"/>
    <lineage>
        <taxon>Bacteria</taxon>
        <taxon>Bacillati</taxon>
        <taxon>Actinomycetota</taxon>
        <taxon>Actinomycetes</taxon>
        <taxon>Pseudonocardiales</taxon>
        <taxon>Pseudonocardiaceae</taxon>
        <taxon>Amycolatopsis</taxon>
        <taxon>Amycolatopsis methanolica group</taxon>
    </lineage>
</organism>
<dbReference type="InterPro" id="IPR036271">
    <property type="entry name" value="Tet_transcr_reg_TetR-rel_C_sf"/>
</dbReference>
<dbReference type="PANTHER" id="PTHR47506">
    <property type="entry name" value="TRANSCRIPTIONAL REGULATORY PROTEIN"/>
    <property type="match status" value="1"/>
</dbReference>
<evidence type="ECO:0000256" key="1">
    <source>
        <dbReference type="ARBA" id="ARBA00023015"/>
    </source>
</evidence>
<dbReference type="eggNOG" id="COG1309">
    <property type="taxonomic scope" value="Bacteria"/>
</dbReference>
<feature type="DNA-binding region" description="H-T-H motif" evidence="4">
    <location>
        <begin position="30"/>
        <end position="49"/>
    </location>
</feature>
<dbReference type="Pfam" id="PF00440">
    <property type="entry name" value="TetR_N"/>
    <property type="match status" value="1"/>
</dbReference>
<dbReference type="SUPFAM" id="SSF48498">
    <property type="entry name" value="Tetracyclin repressor-like, C-terminal domain"/>
    <property type="match status" value="1"/>
</dbReference>
<evidence type="ECO:0000256" key="3">
    <source>
        <dbReference type="ARBA" id="ARBA00023163"/>
    </source>
</evidence>
<dbReference type="Gene3D" id="1.10.357.10">
    <property type="entry name" value="Tetracycline Repressor, domain 2"/>
    <property type="match status" value="1"/>
</dbReference>
<accession>A0A076MW18</accession>
<protein>
    <submittedName>
        <fullName evidence="6">Transcriptional regulator, TetR family</fullName>
    </submittedName>
</protein>
<dbReference type="PROSITE" id="PS50977">
    <property type="entry name" value="HTH_TETR_2"/>
    <property type="match status" value="1"/>
</dbReference>
<gene>
    <name evidence="6" type="ORF">AMETH_4906</name>
</gene>
<dbReference type="SUPFAM" id="SSF46689">
    <property type="entry name" value="Homeodomain-like"/>
    <property type="match status" value="1"/>
</dbReference>
<dbReference type="PANTHER" id="PTHR47506:SF3">
    <property type="entry name" value="HTH-TYPE TRANSCRIPTIONAL REGULATOR LMRA"/>
    <property type="match status" value="1"/>
</dbReference>
<dbReference type="InterPro" id="IPR009057">
    <property type="entry name" value="Homeodomain-like_sf"/>
</dbReference>
<keyword evidence="2 4" id="KW-0238">DNA-binding</keyword>
<evidence type="ECO:0000259" key="5">
    <source>
        <dbReference type="PROSITE" id="PS50977"/>
    </source>
</evidence>
<reference evidence="6 7" key="1">
    <citation type="submission" date="2014-07" db="EMBL/GenBank/DDBJ databases">
        <title>Whole Genome Sequence of the Amycolatopsis methanolica 239.</title>
        <authorList>
            <person name="Tang B."/>
        </authorList>
    </citation>
    <scope>NUCLEOTIDE SEQUENCE [LARGE SCALE GENOMIC DNA]</scope>
    <source>
        <strain evidence="6 7">239</strain>
    </source>
</reference>
<dbReference type="Proteomes" id="UP000062973">
    <property type="component" value="Chromosome"/>
</dbReference>
<dbReference type="STRING" id="1068978.AMETH_4906"/>
<evidence type="ECO:0000256" key="2">
    <source>
        <dbReference type="ARBA" id="ARBA00023125"/>
    </source>
</evidence>
<dbReference type="RefSeq" id="WP_017983834.1">
    <property type="nucleotide sequence ID" value="NZ_AQUL01000001.1"/>
</dbReference>
<evidence type="ECO:0000256" key="4">
    <source>
        <dbReference type="PROSITE-ProRule" id="PRU00335"/>
    </source>
</evidence>
<keyword evidence="1" id="KW-0805">Transcription regulation</keyword>
<dbReference type="OrthoDB" id="4214267at2"/>
<dbReference type="EMBL" id="CP009110">
    <property type="protein sequence ID" value="AIJ24998.1"/>
    <property type="molecule type" value="Genomic_DNA"/>
</dbReference>
<proteinExistence type="predicted"/>
<dbReference type="AlphaFoldDB" id="A0A076MW18"/>